<evidence type="ECO:0000313" key="5">
    <source>
        <dbReference type="EMBL" id="CKR41211.1"/>
    </source>
</evidence>
<accession>A0A0T9C599</accession>
<evidence type="ECO:0000313" key="6">
    <source>
        <dbReference type="EMBL" id="CKU11149.1"/>
    </source>
</evidence>
<evidence type="ECO:0000313" key="7">
    <source>
        <dbReference type="EMBL" id="CNU19948.1"/>
    </source>
</evidence>
<name>A0A0T9C599_MYCTX</name>
<evidence type="ECO:0000313" key="12">
    <source>
        <dbReference type="Proteomes" id="UP000048289"/>
    </source>
</evidence>
<evidence type="ECO:0000313" key="10">
    <source>
        <dbReference type="Proteomes" id="UP000045842"/>
    </source>
</evidence>
<reference evidence="2 15" key="2">
    <citation type="submission" date="2017-10" db="EMBL/GenBank/DDBJ databases">
        <title>Clinical isolate obtained from a human patient with meningeal tuberculosis in michoacan, Mexico.</title>
        <authorList>
            <person name="Guillen-Nepita A.L."/>
            <person name="Negrete-Paz A.M."/>
            <person name="Vazquez-Marrufo G."/>
            <person name="Cruz-Hernandez A."/>
            <person name="Fresia P."/>
            <person name="Naya H."/>
            <person name="Vazquez-Garciduenas M.S."/>
        </authorList>
    </citation>
    <scope>NUCLEOTIDE SEQUENCE [LARGE SCALE GENOMIC DNA]</scope>
    <source>
        <strain evidence="15">Beijing/MYC004</strain>
        <strain evidence="2">MYC004</strain>
    </source>
</reference>
<evidence type="ECO:0000313" key="9">
    <source>
        <dbReference type="Proteomes" id="UP000039217"/>
    </source>
</evidence>
<dbReference type="EMBL" id="CSAD01000990">
    <property type="protein sequence ID" value="COW72736.1"/>
    <property type="molecule type" value="Genomic_DNA"/>
</dbReference>
<dbReference type="Proteomes" id="UP000039217">
    <property type="component" value="Unassembled WGS sequence"/>
</dbReference>
<organism evidence="2 15">
    <name type="scientific">Mycobacterium tuberculosis</name>
    <dbReference type="NCBI Taxonomy" id="1773"/>
    <lineage>
        <taxon>Bacteria</taxon>
        <taxon>Bacillati</taxon>
        <taxon>Actinomycetota</taxon>
        <taxon>Actinomycetes</taxon>
        <taxon>Mycobacteriales</taxon>
        <taxon>Mycobacteriaceae</taxon>
        <taxon>Mycobacterium</taxon>
        <taxon>Mycobacterium tuberculosis complex</taxon>
    </lineage>
</organism>
<reference evidence="9 10" key="1">
    <citation type="submission" date="2015-03" db="EMBL/GenBank/DDBJ databases">
        <authorList>
            <consortium name="Pathogen Informatics"/>
        </authorList>
    </citation>
    <scope>NUCLEOTIDE SEQUENCE [LARGE SCALE GENOMIC DNA]</scope>
    <source>
        <strain evidence="6 13">Bir 172</strain>
        <strain evidence="5 14">Bir 185</strain>
        <strain evidence="4 11">C09601061</strain>
        <strain evidence="7 9">D00501624</strain>
        <strain evidence="8 10">G09801536</strain>
        <strain evidence="3 12">G09901357</strain>
    </source>
</reference>
<dbReference type="Proteomes" id="UP000236349">
    <property type="component" value="Chromosome"/>
</dbReference>
<dbReference type="Proteomes" id="UP000048948">
    <property type="component" value="Unassembled WGS sequence"/>
</dbReference>
<dbReference type="Proteomes" id="UP000045842">
    <property type="component" value="Unassembled WGS sequence"/>
</dbReference>
<dbReference type="EMBL" id="CP024614">
    <property type="protein sequence ID" value="AUS52446.1"/>
    <property type="molecule type" value="Genomic_DNA"/>
</dbReference>
<feature type="region of interest" description="Disordered" evidence="1">
    <location>
        <begin position="82"/>
        <end position="107"/>
    </location>
</feature>
<dbReference type="EMBL" id="CFOE01000953">
    <property type="protein sequence ID" value="CFE46952.1"/>
    <property type="molecule type" value="Genomic_DNA"/>
</dbReference>
<proteinExistence type="predicted"/>
<gene>
    <name evidence="2" type="ORF">CAB90_03632</name>
    <name evidence="4" type="ORF">ERS007657_00176</name>
    <name evidence="7" type="ORF">ERS007661_00257</name>
    <name evidence="8" type="ORF">ERS007679_04226</name>
    <name evidence="3" type="ORF">ERS007681_04239</name>
    <name evidence="6" type="ORF">ERS027646_04495</name>
    <name evidence="5" type="ORF">ERS027659_01349</name>
</gene>
<evidence type="ECO:0000313" key="15">
    <source>
        <dbReference type="Proteomes" id="UP000236349"/>
    </source>
</evidence>
<evidence type="ECO:0000313" key="2">
    <source>
        <dbReference type="EMBL" id="AUS52446.1"/>
    </source>
</evidence>
<dbReference type="AlphaFoldDB" id="A0A0T9C599"/>
<dbReference type="Proteomes" id="UP000046680">
    <property type="component" value="Unassembled WGS sequence"/>
</dbReference>
<evidence type="ECO:0000313" key="11">
    <source>
        <dbReference type="Proteomes" id="UP000046680"/>
    </source>
</evidence>
<dbReference type="Proteomes" id="UP000048289">
    <property type="component" value="Unassembled WGS sequence"/>
</dbReference>
<evidence type="ECO:0000256" key="1">
    <source>
        <dbReference type="SAM" id="MobiDB-lite"/>
    </source>
</evidence>
<dbReference type="Proteomes" id="UP000050164">
    <property type="component" value="Unassembled WGS sequence"/>
</dbReference>
<evidence type="ECO:0000313" key="8">
    <source>
        <dbReference type="EMBL" id="COW72736.1"/>
    </source>
</evidence>
<dbReference type="EMBL" id="CNFT01000239">
    <property type="protein sequence ID" value="CKR41211.1"/>
    <property type="molecule type" value="Genomic_DNA"/>
</dbReference>
<dbReference type="EMBL" id="CGCX01000034">
    <property type="protein sequence ID" value="CFR65309.1"/>
    <property type="molecule type" value="Genomic_DNA"/>
</dbReference>
<evidence type="ECO:0000313" key="14">
    <source>
        <dbReference type="Proteomes" id="UP000050164"/>
    </source>
</evidence>
<protein>
    <submittedName>
        <fullName evidence="2">Uncharacterized protein</fullName>
    </submittedName>
</protein>
<evidence type="ECO:0000313" key="3">
    <source>
        <dbReference type="EMBL" id="CFE46952.1"/>
    </source>
</evidence>
<dbReference type="EMBL" id="CQQC01000044">
    <property type="protein sequence ID" value="CNU19948.1"/>
    <property type="molecule type" value="Genomic_DNA"/>
</dbReference>
<evidence type="ECO:0000313" key="4">
    <source>
        <dbReference type="EMBL" id="CFR65309.1"/>
    </source>
</evidence>
<dbReference type="EMBL" id="CNGE01001404">
    <property type="protein sequence ID" value="CKU11149.1"/>
    <property type="molecule type" value="Genomic_DNA"/>
</dbReference>
<evidence type="ECO:0000313" key="13">
    <source>
        <dbReference type="Proteomes" id="UP000048948"/>
    </source>
</evidence>
<sequence>MIWLRRTNVRSIDITGVIPDPAVKNRINGGAGSGNTKLPWGAASRTMVPGFTPATKWVDRKPSGIAFTVTVTMRADPDAAGLDVSEYDRQRQRPSTSSPIPMYWPGW</sequence>